<organism evidence="10 11">
    <name type="scientific">Thermovibrio ammonificans (strain DSM 15698 / JCM 12110 / HB-1)</name>
    <dbReference type="NCBI Taxonomy" id="648996"/>
    <lineage>
        <taxon>Bacteria</taxon>
        <taxon>Pseudomonadati</taxon>
        <taxon>Aquificota</taxon>
        <taxon>Aquificia</taxon>
        <taxon>Desulfurobacteriales</taxon>
        <taxon>Desulfurobacteriaceae</taxon>
        <taxon>Thermovibrio</taxon>
    </lineage>
</organism>
<protein>
    <submittedName>
        <fullName evidence="10">NLP/P60 protein</fullName>
    </submittedName>
</protein>
<reference evidence="10" key="1">
    <citation type="submission" date="2011-01" db="EMBL/GenBank/DDBJ databases">
        <title>Complete sequence of chromosome of Thermovibrio ammonificans HB-1.</title>
        <authorList>
            <consortium name="US DOE Joint Genome Institute"/>
            <person name="Lucas S."/>
            <person name="Copeland A."/>
            <person name="Lapidus A."/>
            <person name="Cheng J.-F."/>
            <person name="Goodwin L."/>
            <person name="Pitluck S."/>
            <person name="Davenport K."/>
            <person name="Detter J.C."/>
            <person name="Han C."/>
            <person name="Tapia R."/>
            <person name="Land M."/>
            <person name="Hauser L."/>
            <person name="Kyrpides N."/>
            <person name="Ivanova N."/>
            <person name="Ovchinnikova G."/>
            <person name="Vetriani C."/>
            <person name="Woyke T."/>
        </authorList>
    </citation>
    <scope>NUCLEOTIDE SEQUENCE [LARGE SCALE GENOMIC DNA]</scope>
    <source>
        <strain evidence="10">HB-1</strain>
    </source>
</reference>
<evidence type="ECO:0000256" key="1">
    <source>
        <dbReference type="ARBA" id="ARBA00007074"/>
    </source>
</evidence>
<dbReference type="PROSITE" id="PS51782">
    <property type="entry name" value="LYSM"/>
    <property type="match status" value="1"/>
</dbReference>
<evidence type="ECO:0000313" key="11">
    <source>
        <dbReference type="Proteomes" id="UP000006362"/>
    </source>
</evidence>
<name>E8T2F4_THEA1</name>
<evidence type="ECO:0000256" key="6">
    <source>
        <dbReference type="ARBA" id="ARBA00022807"/>
    </source>
</evidence>
<evidence type="ECO:0000256" key="4">
    <source>
        <dbReference type="ARBA" id="ARBA00022737"/>
    </source>
</evidence>
<dbReference type="KEGG" id="tam:Theam_1082"/>
<dbReference type="MEROPS" id="C40.006"/>
<comment type="similarity">
    <text evidence="1">Belongs to the peptidase C40 family.</text>
</comment>
<dbReference type="PANTHER" id="PTHR47053">
    <property type="entry name" value="MUREIN DD-ENDOPEPTIDASE MEPH-RELATED"/>
    <property type="match status" value="1"/>
</dbReference>
<dbReference type="Proteomes" id="UP000006362">
    <property type="component" value="Chromosome"/>
</dbReference>
<accession>E8T2F4</accession>
<dbReference type="SUPFAM" id="SSF54001">
    <property type="entry name" value="Cysteine proteinases"/>
    <property type="match status" value="1"/>
</dbReference>
<keyword evidence="4" id="KW-0677">Repeat</keyword>
<dbReference type="EMBL" id="CP002444">
    <property type="protein sequence ID" value="ADU97049.1"/>
    <property type="molecule type" value="Genomic_DNA"/>
</dbReference>
<gene>
    <name evidence="10" type="ordered locus">Theam_1082</name>
</gene>
<feature type="chain" id="PRO_5003227153" evidence="7">
    <location>
        <begin position="21"/>
        <end position="284"/>
    </location>
</feature>
<dbReference type="Gene3D" id="3.10.350.10">
    <property type="entry name" value="LysM domain"/>
    <property type="match status" value="1"/>
</dbReference>
<evidence type="ECO:0000259" key="9">
    <source>
        <dbReference type="PROSITE" id="PS51935"/>
    </source>
</evidence>
<keyword evidence="11" id="KW-1185">Reference proteome</keyword>
<dbReference type="Pfam" id="PF00877">
    <property type="entry name" value="NLPC_P60"/>
    <property type="match status" value="1"/>
</dbReference>
<evidence type="ECO:0000256" key="7">
    <source>
        <dbReference type="SAM" id="SignalP"/>
    </source>
</evidence>
<dbReference type="eggNOG" id="COG1388">
    <property type="taxonomic scope" value="Bacteria"/>
</dbReference>
<keyword evidence="2" id="KW-0645">Protease</keyword>
<dbReference type="Pfam" id="PF01476">
    <property type="entry name" value="LysM"/>
    <property type="match status" value="1"/>
</dbReference>
<dbReference type="eggNOG" id="COG0791">
    <property type="taxonomic scope" value="Bacteria"/>
</dbReference>
<dbReference type="HOGENOM" id="CLU_016043_1_1_0"/>
<dbReference type="SMART" id="SM00257">
    <property type="entry name" value="LysM"/>
    <property type="match status" value="1"/>
</dbReference>
<dbReference type="InterPro" id="IPR000064">
    <property type="entry name" value="NLP_P60_dom"/>
</dbReference>
<dbReference type="PROSITE" id="PS51935">
    <property type="entry name" value="NLPC_P60"/>
    <property type="match status" value="1"/>
</dbReference>
<dbReference type="GO" id="GO:0008234">
    <property type="term" value="F:cysteine-type peptidase activity"/>
    <property type="evidence" value="ECO:0007669"/>
    <property type="project" value="UniProtKB-KW"/>
</dbReference>
<dbReference type="Gene3D" id="3.90.1720.10">
    <property type="entry name" value="endopeptidase domain like (from Nostoc punctiforme)"/>
    <property type="match status" value="1"/>
</dbReference>
<feature type="signal peptide" evidence="7">
    <location>
        <begin position="1"/>
        <end position="20"/>
    </location>
</feature>
<keyword evidence="5" id="KW-0378">Hydrolase</keyword>
<dbReference type="InterPro" id="IPR051202">
    <property type="entry name" value="Peptidase_C40"/>
</dbReference>
<dbReference type="SUPFAM" id="SSF54106">
    <property type="entry name" value="LysM domain"/>
    <property type="match status" value="1"/>
</dbReference>
<dbReference type="PANTHER" id="PTHR47053:SF4">
    <property type="entry name" value="ENDOPEPTIDASE LYTE-RELATED"/>
    <property type="match status" value="1"/>
</dbReference>
<dbReference type="InterPro" id="IPR038765">
    <property type="entry name" value="Papain-like_cys_pep_sf"/>
</dbReference>
<dbReference type="InterPro" id="IPR018392">
    <property type="entry name" value="LysM"/>
</dbReference>
<dbReference type="InterPro" id="IPR036779">
    <property type="entry name" value="LysM_dom_sf"/>
</dbReference>
<evidence type="ECO:0000313" key="10">
    <source>
        <dbReference type="EMBL" id="ADU97049.1"/>
    </source>
</evidence>
<evidence type="ECO:0000256" key="5">
    <source>
        <dbReference type="ARBA" id="ARBA00022801"/>
    </source>
</evidence>
<evidence type="ECO:0000256" key="3">
    <source>
        <dbReference type="ARBA" id="ARBA00022729"/>
    </source>
</evidence>
<evidence type="ECO:0000259" key="8">
    <source>
        <dbReference type="PROSITE" id="PS51782"/>
    </source>
</evidence>
<dbReference type="STRING" id="648996.Theam_1082"/>
<dbReference type="CDD" id="cd00118">
    <property type="entry name" value="LysM"/>
    <property type="match status" value="1"/>
</dbReference>
<evidence type="ECO:0000256" key="2">
    <source>
        <dbReference type="ARBA" id="ARBA00022670"/>
    </source>
</evidence>
<sequence length="284" mass="33067">MKRILAALTLVLIGVSSAQARIYTVKRGDSLYKIAHRFHISIRELKRANHLRSNILRPGQRLYIPPRFHSRAWYRQFRPEKSTETISFIEKKSEVERNISSISSEMVPLTNAVYQEAEELSDVLSTPLNVKYDNWSLSILNNPEYKGIFFKTLAQVFKELKNTPYVFGGNNPKFGLDCSSFTMYVYRKLGVKLPRTARAQYNFGIPIDRHHLKVGDLVFFRTYARYPSHVGIYIGNGKFIHFSSMYHGLAISSLNDRYFRRRFIGARRVLSEKKIKQLIYAQTK</sequence>
<keyword evidence="3 7" id="KW-0732">Signal</keyword>
<feature type="domain" description="LysM" evidence="8">
    <location>
        <begin position="21"/>
        <end position="64"/>
    </location>
</feature>
<dbReference type="GO" id="GO:0006508">
    <property type="term" value="P:proteolysis"/>
    <property type="evidence" value="ECO:0007669"/>
    <property type="project" value="UniProtKB-KW"/>
</dbReference>
<keyword evidence="6" id="KW-0788">Thiol protease</keyword>
<dbReference type="AlphaFoldDB" id="E8T2F4"/>
<proteinExistence type="inferred from homology"/>
<feature type="domain" description="NlpC/P60" evidence="9">
    <location>
        <begin position="147"/>
        <end position="270"/>
    </location>
</feature>